<dbReference type="GO" id="GO:0015074">
    <property type="term" value="P:DNA integration"/>
    <property type="evidence" value="ECO:0007669"/>
    <property type="project" value="InterPro"/>
</dbReference>
<evidence type="ECO:0000256" key="1">
    <source>
        <dbReference type="ARBA" id="ARBA00023172"/>
    </source>
</evidence>
<dbReference type="GO" id="GO:0003677">
    <property type="term" value="F:DNA binding"/>
    <property type="evidence" value="ECO:0007669"/>
    <property type="project" value="InterPro"/>
</dbReference>
<dbReference type="Gene3D" id="1.10.443.10">
    <property type="entry name" value="Intergrase catalytic core"/>
    <property type="match status" value="1"/>
</dbReference>
<accession>A0A5J4VSA1</accession>
<dbReference type="InterPro" id="IPR011010">
    <property type="entry name" value="DNA_brk_join_enz"/>
</dbReference>
<comment type="caution">
    <text evidence="3">The sequence shown here is derived from an EMBL/GenBank/DDBJ whole genome shotgun (WGS) entry which is preliminary data.</text>
</comment>
<reference evidence="3 4" key="1">
    <citation type="submission" date="2019-03" db="EMBL/GenBank/DDBJ databases">
        <title>Single cell metagenomics reveals metabolic interactions within the superorganism composed of flagellate Streblomastix strix and complex community of Bacteroidetes bacteria on its surface.</title>
        <authorList>
            <person name="Treitli S.C."/>
            <person name="Kolisko M."/>
            <person name="Husnik F."/>
            <person name="Keeling P."/>
            <person name="Hampl V."/>
        </authorList>
    </citation>
    <scope>NUCLEOTIDE SEQUENCE [LARGE SCALE GENOMIC DNA]</scope>
    <source>
        <strain evidence="3">ST1C</strain>
    </source>
</reference>
<dbReference type="AlphaFoldDB" id="A0A5J4VSA1"/>
<organism evidence="3 4">
    <name type="scientific">Streblomastix strix</name>
    <dbReference type="NCBI Taxonomy" id="222440"/>
    <lineage>
        <taxon>Eukaryota</taxon>
        <taxon>Metamonada</taxon>
        <taxon>Preaxostyla</taxon>
        <taxon>Oxymonadida</taxon>
        <taxon>Streblomastigidae</taxon>
        <taxon>Streblomastix</taxon>
    </lineage>
</organism>
<dbReference type="InterPro" id="IPR013762">
    <property type="entry name" value="Integrase-like_cat_sf"/>
</dbReference>
<protein>
    <recommendedName>
        <fullName evidence="5">Tyr recombinase domain-containing protein</fullName>
    </recommendedName>
</protein>
<gene>
    <name evidence="3" type="ORF">EZS28_019386</name>
</gene>
<evidence type="ECO:0008006" key="5">
    <source>
        <dbReference type="Google" id="ProtNLM"/>
    </source>
</evidence>
<proteinExistence type="predicted"/>
<feature type="region of interest" description="Disordered" evidence="2">
    <location>
        <begin position="491"/>
        <end position="515"/>
    </location>
</feature>
<evidence type="ECO:0000313" key="3">
    <source>
        <dbReference type="EMBL" id="KAA6385086.1"/>
    </source>
</evidence>
<feature type="compositionally biased region" description="Basic and acidic residues" evidence="2">
    <location>
        <begin position="559"/>
        <end position="569"/>
    </location>
</feature>
<dbReference type="EMBL" id="SNRW01005432">
    <property type="protein sequence ID" value="KAA6385086.1"/>
    <property type="molecule type" value="Genomic_DNA"/>
</dbReference>
<keyword evidence="1" id="KW-0233">DNA recombination</keyword>
<feature type="non-terminal residue" evidence="3">
    <location>
        <position position="1"/>
    </location>
</feature>
<feature type="region of interest" description="Disordered" evidence="2">
    <location>
        <begin position="125"/>
        <end position="152"/>
    </location>
</feature>
<evidence type="ECO:0000313" key="4">
    <source>
        <dbReference type="Proteomes" id="UP000324800"/>
    </source>
</evidence>
<evidence type="ECO:0000256" key="2">
    <source>
        <dbReference type="SAM" id="MobiDB-lite"/>
    </source>
</evidence>
<dbReference type="SUPFAM" id="SSF56349">
    <property type="entry name" value="DNA breaking-rejoining enzymes"/>
    <property type="match status" value="1"/>
</dbReference>
<sequence length="590" mass="67999">RRTNQVKQTLRLFGKERDIHSSVLSELENTNTGLVRNRGKQTCGYIRVNRRVRGRGRVVERIFQIMEGGDLLDPPTNSEDWKCPDRLGEVQTKANHDSTLVARSNMIHVLTNRQQQIPYSWRVLSDSEPGEGNDQEEGHVTTRNNRGIPHGPRVDQGKRILIEFLDNINMTKETQKIIIEEQKFNIQKKYMQTMGVFEYWMKEKNYTVQDIRNQKIPFIHTEFMTWLTRKRKTKPSSAKHHASILNTMLSLIFGTVQVSTNVQRLTTHAISNHQINNLRYGSTWDINQLFEYWRERSESKILSNEELQIKLASLLMSLCFVKMEEMANIDLSVSIIDDQEQRAAVCIPPKQSVQKERYDVRKTEEPKVCPTETFFVRLTRLREHFQQSPTNFMHLFWTENWKRADQRYVSTRLQRLVQTLEVQNATANSIRHASSTELAAQGFDGRTINCFTHHTPDLKMNKKFYVFVVNKEQDSIASALIKNHGMKQATQIISKQRGGARVSEGDGLQQSPQGDDLQLFPQETLASPLSLLIISSQPIVEAESSNDHESAKAQNSQMQKDDQDVKPQEETQNSSMTKDSDRAITAGAQK</sequence>
<name>A0A5J4VSA1_9EUKA</name>
<feature type="region of interest" description="Disordered" evidence="2">
    <location>
        <begin position="540"/>
        <end position="590"/>
    </location>
</feature>
<dbReference type="GO" id="GO:0006310">
    <property type="term" value="P:DNA recombination"/>
    <property type="evidence" value="ECO:0007669"/>
    <property type="project" value="UniProtKB-KW"/>
</dbReference>
<dbReference type="Proteomes" id="UP000324800">
    <property type="component" value="Unassembled WGS sequence"/>
</dbReference>